<dbReference type="InterPro" id="IPR052514">
    <property type="entry name" value="SAM-dependent_MTase"/>
</dbReference>
<dbReference type="Proteomes" id="UP000176186">
    <property type="component" value="Unassembled WGS sequence"/>
</dbReference>
<dbReference type="NCBIfam" id="TIGR01444">
    <property type="entry name" value="fkbM_fam"/>
    <property type="match status" value="1"/>
</dbReference>
<dbReference type="CDD" id="cd02440">
    <property type="entry name" value="AdoMet_MTases"/>
    <property type="match status" value="1"/>
</dbReference>
<evidence type="ECO:0000256" key="1">
    <source>
        <dbReference type="SAM" id="MobiDB-lite"/>
    </source>
</evidence>
<accession>A0A1F6BEC4</accession>
<feature type="domain" description="Methyltransferase FkbM" evidence="2">
    <location>
        <begin position="34"/>
        <end position="189"/>
    </location>
</feature>
<name>A0A1F6BEC4_9BACT</name>
<evidence type="ECO:0000313" key="4">
    <source>
        <dbReference type="Proteomes" id="UP000176186"/>
    </source>
</evidence>
<proteinExistence type="predicted"/>
<reference evidence="3 4" key="1">
    <citation type="journal article" date="2016" name="Nat. Commun.">
        <title>Thousands of microbial genomes shed light on interconnected biogeochemical processes in an aquifer system.</title>
        <authorList>
            <person name="Anantharaman K."/>
            <person name="Brown C.T."/>
            <person name="Hug L.A."/>
            <person name="Sharon I."/>
            <person name="Castelle C.J."/>
            <person name="Probst A.J."/>
            <person name="Thomas B.C."/>
            <person name="Singh A."/>
            <person name="Wilkins M.J."/>
            <person name="Karaoz U."/>
            <person name="Brodie E.L."/>
            <person name="Williams K.H."/>
            <person name="Hubbard S.S."/>
            <person name="Banfield J.F."/>
        </authorList>
    </citation>
    <scope>NUCLEOTIDE SEQUENCE [LARGE SCALE GENOMIC DNA]</scope>
</reference>
<dbReference type="PANTHER" id="PTHR34203">
    <property type="entry name" value="METHYLTRANSFERASE, FKBM FAMILY PROTEIN"/>
    <property type="match status" value="1"/>
</dbReference>
<feature type="region of interest" description="Disordered" evidence="1">
    <location>
        <begin position="209"/>
        <end position="229"/>
    </location>
</feature>
<sequence length="229" mass="25712">MNIIQFFHQSFYSFYIKLWAERFFKIKEGQIVIDAGAYLGGFTLYSAKKVGKTGIVIAFEPDPKNLKILKTIIKKSGLKNIILIKKALGNAVKKVKLESADNYSKIVIKTFKNPTVKVKQTTLDKELKKFGIKKVDFIKMNIEGAETNAIKGASLILKNTQHVAISCHSVNGKNTEIEVNSLLKKYGFKTKVLKRKILITDPGHIDVYGVRNKDQTGPDRPAQQNNGKL</sequence>
<gene>
    <name evidence="3" type="ORF">A2363_02535</name>
</gene>
<dbReference type="Gene3D" id="3.40.50.150">
    <property type="entry name" value="Vaccinia Virus protein VP39"/>
    <property type="match status" value="1"/>
</dbReference>
<protein>
    <recommendedName>
        <fullName evidence="2">Methyltransferase FkbM domain-containing protein</fullName>
    </recommendedName>
</protein>
<dbReference type="InterPro" id="IPR029063">
    <property type="entry name" value="SAM-dependent_MTases_sf"/>
</dbReference>
<dbReference type="EMBL" id="MFKE01000016">
    <property type="protein sequence ID" value="OGG35275.1"/>
    <property type="molecule type" value="Genomic_DNA"/>
</dbReference>
<dbReference type="AlphaFoldDB" id="A0A1F6BEC4"/>
<evidence type="ECO:0000313" key="3">
    <source>
        <dbReference type="EMBL" id="OGG35275.1"/>
    </source>
</evidence>
<dbReference type="PANTHER" id="PTHR34203:SF15">
    <property type="entry name" value="SLL1173 PROTEIN"/>
    <property type="match status" value="1"/>
</dbReference>
<dbReference type="InterPro" id="IPR006342">
    <property type="entry name" value="FkbM_mtfrase"/>
</dbReference>
<dbReference type="SUPFAM" id="SSF53335">
    <property type="entry name" value="S-adenosyl-L-methionine-dependent methyltransferases"/>
    <property type="match status" value="1"/>
</dbReference>
<evidence type="ECO:0000259" key="2">
    <source>
        <dbReference type="Pfam" id="PF05050"/>
    </source>
</evidence>
<comment type="caution">
    <text evidence="3">The sequence shown here is derived from an EMBL/GenBank/DDBJ whole genome shotgun (WGS) entry which is preliminary data.</text>
</comment>
<dbReference type="Pfam" id="PF05050">
    <property type="entry name" value="Methyltransf_21"/>
    <property type="match status" value="1"/>
</dbReference>
<organism evidence="3 4">
    <name type="scientific">Candidatus Gottesmanbacteria bacterium RIFOXYB1_FULL_47_11</name>
    <dbReference type="NCBI Taxonomy" id="1798401"/>
    <lineage>
        <taxon>Bacteria</taxon>
        <taxon>Candidatus Gottesmaniibacteriota</taxon>
    </lineage>
</organism>
<dbReference type="STRING" id="1798401.A2363_02535"/>